<dbReference type="EMBL" id="BART01008453">
    <property type="protein sequence ID" value="GAG54251.1"/>
    <property type="molecule type" value="Genomic_DNA"/>
</dbReference>
<dbReference type="Gene3D" id="3.30.565.60">
    <property type="match status" value="1"/>
</dbReference>
<dbReference type="AlphaFoldDB" id="X1A1S8"/>
<dbReference type="InterPro" id="IPR038475">
    <property type="entry name" value="RecG_C_sf"/>
</dbReference>
<dbReference type="InterPro" id="IPR038461">
    <property type="entry name" value="Schlafen_AlbA_2_dom_sf"/>
</dbReference>
<proteinExistence type="predicted"/>
<feature type="domain" description="Schlafen AlbA-2" evidence="1">
    <location>
        <begin position="8"/>
        <end position="102"/>
    </location>
</feature>
<dbReference type="Gene3D" id="3.30.950.30">
    <property type="entry name" value="Schlafen, AAA domain"/>
    <property type="match status" value="1"/>
</dbReference>
<sequence>MPAAEPEELAECMVAFANGDGGTIILGLDETGGLSETIWDEEAEGAIKVAAELCAPPIASRLLSMETTQGSVVGIQISRGSVLHSLTDGRILIRSGSQNRILSGSEISQLATSKSAVDYETDTVPGANRSDFDEEILEEYLAKRETRGVSRVGPLSELLFEIGAVDAIGQPTVAGILLFAKNPQAFLPQSGIVFVKFPSTEPRGDEGGAGYGRRDEIEGPLARVVERVWNVVWEEMRVGAVVNGLQREELTEYPPFAVREALVNAVAHRDYRVRAGG</sequence>
<dbReference type="InterPro" id="IPR007421">
    <property type="entry name" value="Schlafen_AlbA_2_dom"/>
</dbReference>
<gene>
    <name evidence="2" type="ORF">S01H4_19009</name>
</gene>
<evidence type="ECO:0000259" key="1">
    <source>
        <dbReference type="Pfam" id="PF04326"/>
    </source>
</evidence>
<reference evidence="2" key="1">
    <citation type="journal article" date="2014" name="Front. Microbiol.">
        <title>High frequency of phylogenetically diverse reductive dehalogenase-homologous genes in deep subseafloor sedimentary metagenomes.</title>
        <authorList>
            <person name="Kawai M."/>
            <person name="Futagami T."/>
            <person name="Toyoda A."/>
            <person name="Takaki Y."/>
            <person name="Nishi S."/>
            <person name="Hori S."/>
            <person name="Arai W."/>
            <person name="Tsubouchi T."/>
            <person name="Morono Y."/>
            <person name="Uchiyama I."/>
            <person name="Ito T."/>
            <person name="Fujiyama A."/>
            <person name="Inagaki F."/>
            <person name="Takami H."/>
        </authorList>
    </citation>
    <scope>NUCLEOTIDE SEQUENCE</scope>
    <source>
        <strain evidence="2">Expedition CK06-06</strain>
    </source>
</reference>
<name>X1A1S8_9ZZZZ</name>
<comment type="caution">
    <text evidence="2">The sequence shown here is derived from an EMBL/GenBank/DDBJ whole genome shotgun (WGS) entry which is preliminary data.</text>
</comment>
<accession>X1A1S8</accession>
<dbReference type="PANTHER" id="PTHR30595:SF6">
    <property type="entry name" value="SCHLAFEN ALBA-2 DOMAIN-CONTAINING PROTEIN"/>
    <property type="match status" value="1"/>
</dbReference>
<protein>
    <recommendedName>
        <fullName evidence="1">Schlafen AlbA-2 domain-containing protein</fullName>
    </recommendedName>
</protein>
<dbReference type="PANTHER" id="PTHR30595">
    <property type="entry name" value="GLPR-RELATED TRANSCRIPTIONAL REPRESSOR"/>
    <property type="match status" value="1"/>
</dbReference>
<evidence type="ECO:0000313" key="2">
    <source>
        <dbReference type="EMBL" id="GAG54251.1"/>
    </source>
</evidence>
<organism evidence="2">
    <name type="scientific">marine sediment metagenome</name>
    <dbReference type="NCBI Taxonomy" id="412755"/>
    <lineage>
        <taxon>unclassified sequences</taxon>
        <taxon>metagenomes</taxon>
        <taxon>ecological metagenomes</taxon>
    </lineage>
</organism>
<feature type="non-terminal residue" evidence="2">
    <location>
        <position position="277"/>
    </location>
</feature>
<dbReference type="Pfam" id="PF04326">
    <property type="entry name" value="SLFN_AlbA_2"/>
    <property type="match status" value="1"/>
</dbReference>